<evidence type="ECO:0000256" key="2">
    <source>
        <dbReference type="ARBA" id="ARBA00022448"/>
    </source>
</evidence>
<dbReference type="RefSeq" id="WP_380746139.1">
    <property type="nucleotide sequence ID" value="NZ_JBHTLI010000002.1"/>
</dbReference>
<evidence type="ECO:0000256" key="5">
    <source>
        <dbReference type="ARBA" id="ARBA00022692"/>
    </source>
</evidence>
<protein>
    <submittedName>
        <fullName evidence="11">Na+/H+ antiporter NhaC</fullName>
    </submittedName>
</protein>
<comment type="subcellular location">
    <subcellularLocation>
        <location evidence="1">Cell membrane</location>
        <topology evidence="1">Multi-pass membrane protein</topology>
    </subcellularLocation>
</comment>
<feature type="transmembrane region" description="Helical" evidence="9">
    <location>
        <begin position="20"/>
        <end position="41"/>
    </location>
</feature>
<dbReference type="InterPro" id="IPR052180">
    <property type="entry name" value="NhaC_Na-H+_Antiporter"/>
</dbReference>
<dbReference type="EMBL" id="JBHTLI010000002">
    <property type="protein sequence ID" value="MFD1096468.1"/>
    <property type="molecule type" value="Genomic_DNA"/>
</dbReference>
<feature type="transmembrane region" description="Helical" evidence="9">
    <location>
        <begin position="125"/>
        <end position="145"/>
    </location>
</feature>
<proteinExistence type="inferred from homology"/>
<feature type="domain" description="Na+/H+ antiporter NhaC-like C-terminal" evidence="10">
    <location>
        <begin position="176"/>
        <end position="481"/>
    </location>
</feature>
<keyword evidence="6 9" id="KW-1133">Transmembrane helix</keyword>
<gene>
    <name evidence="11" type="primary">nhaC</name>
    <name evidence="11" type="ORF">ACFQ3Q_11950</name>
</gene>
<feature type="transmembrane region" description="Helical" evidence="9">
    <location>
        <begin position="151"/>
        <end position="174"/>
    </location>
</feature>
<dbReference type="InterPro" id="IPR004770">
    <property type="entry name" value="Na/H_antiport_NhaC"/>
</dbReference>
<feature type="transmembrane region" description="Helical" evidence="9">
    <location>
        <begin position="207"/>
        <end position="228"/>
    </location>
</feature>
<evidence type="ECO:0000256" key="3">
    <source>
        <dbReference type="ARBA" id="ARBA00022449"/>
    </source>
</evidence>
<keyword evidence="4" id="KW-1003">Cell membrane</keyword>
<feature type="transmembrane region" description="Helical" evidence="9">
    <location>
        <begin position="53"/>
        <end position="69"/>
    </location>
</feature>
<evidence type="ECO:0000256" key="4">
    <source>
        <dbReference type="ARBA" id="ARBA00022475"/>
    </source>
</evidence>
<organism evidence="11 12">
    <name type="scientific">Salegentibacter chungangensis</name>
    <dbReference type="NCBI Taxonomy" id="1335724"/>
    <lineage>
        <taxon>Bacteria</taxon>
        <taxon>Pseudomonadati</taxon>
        <taxon>Bacteroidota</taxon>
        <taxon>Flavobacteriia</taxon>
        <taxon>Flavobacteriales</taxon>
        <taxon>Flavobacteriaceae</taxon>
        <taxon>Salegentibacter</taxon>
    </lineage>
</organism>
<dbReference type="InterPro" id="IPR018461">
    <property type="entry name" value="Na/H_Antiport_NhaC-like_C"/>
</dbReference>
<dbReference type="PANTHER" id="PTHR33451">
    <property type="entry name" value="MALATE-2H(+)/NA(+)-LACTATE ANTIPORTER"/>
    <property type="match status" value="1"/>
</dbReference>
<comment type="caution">
    <text evidence="11">The sequence shown here is derived from an EMBL/GenBank/DDBJ whole genome shotgun (WGS) entry which is preliminary data.</text>
</comment>
<comment type="similarity">
    <text evidence="8">Belongs to the NhaC Na(+)/H(+) (TC 2.A.35) antiporter family.</text>
</comment>
<evidence type="ECO:0000259" key="10">
    <source>
        <dbReference type="Pfam" id="PF03553"/>
    </source>
</evidence>
<feature type="transmembrane region" description="Helical" evidence="9">
    <location>
        <begin position="371"/>
        <end position="395"/>
    </location>
</feature>
<name>A0ABW3NRF2_9FLAO</name>
<feature type="transmembrane region" description="Helical" evidence="9">
    <location>
        <begin position="274"/>
        <end position="295"/>
    </location>
</feature>
<evidence type="ECO:0000256" key="1">
    <source>
        <dbReference type="ARBA" id="ARBA00004651"/>
    </source>
</evidence>
<dbReference type="Pfam" id="PF03553">
    <property type="entry name" value="Na_H_antiporter"/>
    <property type="match status" value="1"/>
</dbReference>
<keyword evidence="5 9" id="KW-0812">Transmembrane</keyword>
<feature type="transmembrane region" description="Helical" evidence="9">
    <location>
        <begin position="460"/>
        <end position="480"/>
    </location>
</feature>
<evidence type="ECO:0000313" key="11">
    <source>
        <dbReference type="EMBL" id="MFD1096468.1"/>
    </source>
</evidence>
<keyword evidence="3" id="KW-0050">Antiport</keyword>
<evidence type="ECO:0000256" key="8">
    <source>
        <dbReference type="ARBA" id="ARBA00038435"/>
    </source>
</evidence>
<keyword evidence="12" id="KW-1185">Reference proteome</keyword>
<reference evidence="12" key="1">
    <citation type="journal article" date="2019" name="Int. J. Syst. Evol. Microbiol.">
        <title>The Global Catalogue of Microorganisms (GCM) 10K type strain sequencing project: providing services to taxonomists for standard genome sequencing and annotation.</title>
        <authorList>
            <consortium name="The Broad Institute Genomics Platform"/>
            <consortium name="The Broad Institute Genome Sequencing Center for Infectious Disease"/>
            <person name="Wu L."/>
            <person name="Ma J."/>
        </authorList>
    </citation>
    <scope>NUCLEOTIDE SEQUENCE [LARGE SCALE GENOMIC DNA]</scope>
    <source>
        <strain evidence="12">CCUG 64793</strain>
    </source>
</reference>
<evidence type="ECO:0000256" key="7">
    <source>
        <dbReference type="ARBA" id="ARBA00023136"/>
    </source>
</evidence>
<evidence type="ECO:0000256" key="9">
    <source>
        <dbReference type="SAM" id="Phobius"/>
    </source>
</evidence>
<keyword evidence="2" id="KW-0813">Transport</keyword>
<evidence type="ECO:0000256" key="6">
    <source>
        <dbReference type="ARBA" id="ARBA00022989"/>
    </source>
</evidence>
<dbReference type="NCBIfam" id="TIGR00931">
    <property type="entry name" value="antiport_nhaC"/>
    <property type="match status" value="1"/>
</dbReference>
<dbReference type="PANTHER" id="PTHR33451:SF3">
    <property type="entry name" value="MALATE-2H(+)_NA(+)-LACTATE ANTIPORTER"/>
    <property type="match status" value="1"/>
</dbReference>
<dbReference type="Proteomes" id="UP001597131">
    <property type="component" value="Unassembled WGS sequence"/>
</dbReference>
<feature type="transmembrane region" description="Helical" evidence="9">
    <location>
        <begin position="89"/>
        <end position="118"/>
    </location>
</feature>
<sequence>MENQADTHQDEKIVSNKELNIWEALIPVFSLIGMLAFNVFVFGDDALSGSNQFILLMGGAVAAIVGYFNKVEYNKMIDEVAGNIQSTAGAILILLMVGALAGTWLVSGIIPTMIYYGLQILNPTIFLAACVIICSVISVATGSSWTTSATVGIALIGIAEALGISVGMTAGAILSGAYFGDKLSPLSDTTNLAPAMAGTDLFTHIRYMTLTTVPTIIITILIFVVIGFNLDTTGTTDTSAILKSIEASFNITPWLFLIPLIVIGLIVKKVSPLIALLLGTLLGAAAALIFQPGVIADIAGTEKLDLVSGYKGIMNAITVDTAVETDNESLNDLFSSGGMAGMLGTIWLIICAMVFGGIMEAIGALSRISKALLNLFHTTFGLFASTVFSCLALNATASDQYLAIVVPGKMFSKAYRDKGLAPENLSRTLEDSGTVTSVLVPWNTCGAYHSGVLGVPVASYFGYAFFNYLSPFMTLLYAAFSIKIKELSTKDTAPQAA</sequence>
<keyword evidence="7 9" id="KW-0472">Membrane</keyword>
<evidence type="ECO:0000313" key="12">
    <source>
        <dbReference type="Proteomes" id="UP001597131"/>
    </source>
</evidence>
<feature type="transmembrane region" description="Helical" evidence="9">
    <location>
        <begin position="339"/>
        <end position="359"/>
    </location>
</feature>
<accession>A0ABW3NRF2</accession>